<dbReference type="GO" id="GO:0009253">
    <property type="term" value="P:peptidoglycan catabolic process"/>
    <property type="evidence" value="ECO:0007669"/>
    <property type="project" value="InterPro"/>
</dbReference>
<evidence type="ECO:0000256" key="1">
    <source>
        <dbReference type="ARBA" id="ARBA00000632"/>
    </source>
</evidence>
<dbReference type="EC" id="3.2.1.17" evidence="6"/>
<keyword evidence="5 6" id="KW-0326">Glycosidase</keyword>
<dbReference type="STRING" id="1300345.LF41_2416"/>
<proteinExistence type="inferred from homology"/>
<comment type="caution">
    <text evidence="7">The sequence shown here is derived from an EMBL/GenBank/DDBJ whole genome shotgun (WGS) entry which is preliminary data.</text>
</comment>
<keyword evidence="3 6" id="KW-0081">Bacteriolytic enzyme</keyword>
<evidence type="ECO:0000313" key="8">
    <source>
        <dbReference type="Proteomes" id="UP000030518"/>
    </source>
</evidence>
<comment type="similarity">
    <text evidence="6">Belongs to the glycosyl hydrolase 24 family.</text>
</comment>
<dbReference type="Gene3D" id="1.10.530.40">
    <property type="match status" value="1"/>
</dbReference>
<dbReference type="InterPro" id="IPR023347">
    <property type="entry name" value="Lysozyme_dom_sf"/>
</dbReference>
<dbReference type="GO" id="GO:0031640">
    <property type="term" value="P:killing of cells of another organism"/>
    <property type="evidence" value="ECO:0007669"/>
    <property type="project" value="UniProtKB-KW"/>
</dbReference>
<evidence type="ECO:0000256" key="5">
    <source>
        <dbReference type="ARBA" id="ARBA00023295"/>
    </source>
</evidence>
<organism evidence="7 8">
    <name type="scientific">Lysobacter dokdonensis DS-58</name>
    <dbReference type="NCBI Taxonomy" id="1300345"/>
    <lineage>
        <taxon>Bacteria</taxon>
        <taxon>Pseudomonadati</taxon>
        <taxon>Pseudomonadota</taxon>
        <taxon>Gammaproteobacteria</taxon>
        <taxon>Lysobacterales</taxon>
        <taxon>Lysobacteraceae</taxon>
        <taxon>Noviluteimonas</taxon>
    </lineage>
</organism>
<evidence type="ECO:0000256" key="4">
    <source>
        <dbReference type="ARBA" id="ARBA00022801"/>
    </source>
</evidence>
<accession>A0A0A2X3S0</accession>
<gene>
    <name evidence="7" type="ORF">LF41_2416</name>
</gene>
<evidence type="ECO:0000256" key="3">
    <source>
        <dbReference type="ARBA" id="ARBA00022638"/>
    </source>
</evidence>
<dbReference type="InterPro" id="IPR002196">
    <property type="entry name" value="Glyco_hydro_24"/>
</dbReference>
<dbReference type="SUPFAM" id="SSF53955">
    <property type="entry name" value="Lysozyme-like"/>
    <property type="match status" value="1"/>
</dbReference>
<dbReference type="GO" id="GO:0042742">
    <property type="term" value="P:defense response to bacterium"/>
    <property type="evidence" value="ECO:0007669"/>
    <property type="project" value="UniProtKB-KW"/>
</dbReference>
<dbReference type="Pfam" id="PF00959">
    <property type="entry name" value="Phage_lysozyme"/>
    <property type="match status" value="1"/>
</dbReference>
<dbReference type="AlphaFoldDB" id="A0A0A2X3S0"/>
<dbReference type="PANTHER" id="PTHR38107">
    <property type="match status" value="1"/>
</dbReference>
<keyword evidence="2 6" id="KW-0929">Antimicrobial</keyword>
<dbReference type="InterPro" id="IPR023346">
    <property type="entry name" value="Lysozyme-like_dom_sf"/>
</dbReference>
<dbReference type="CDD" id="cd16900">
    <property type="entry name" value="endolysin_R21-like"/>
    <property type="match status" value="1"/>
</dbReference>
<reference evidence="7 8" key="1">
    <citation type="submission" date="2014-09" db="EMBL/GenBank/DDBJ databases">
        <title>Genome sequences of Lysobacter dokdonensis DS-58.</title>
        <authorList>
            <person name="Kim J.F."/>
            <person name="Kwak M.-J."/>
        </authorList>
    </citation>
    <scope>NUCLEOTIDE SEQUENCE [LARGE SCALE GENOMIC DNA]</scope>
    <source>
        <strain evidence="7 8">DS-58</strain>
    </source>
</reference>
<dbReference type="InterPro" id="IPR034690">
    <property type="entry name" value="Endolysin_T4_type"/>
</dbReference>
<comment type="catalytic activity">
    <reaction evidence="1 6">
        <text>Hydrolysis of (1-&gt;4)-beta-linkages between N-acetylmuramic acid and N-acetyl-D-glucosamine residues in a peptidoglycan and between N-acetyl-D-glucosamine residues in chitodextrins.</text>
        <dbReference type="EC" id="3.2.1.17"/>
    </reaction>
</comment>
<dbReference type="EMBL" id="JRKJ01000005">
    <property type="protein sequence ID" value="KGQ19909.1"/>
    <property type="molecule type" value="Genomic_DNA"/>
</dbReference>
<evidence type="ECO:0000256" key="2">
    <source>
        <dbReference type="ARBA" id="ARBA00022529"/>
    </source>
</evidence>
<dbReference type="InterPro" id="IPR051018">
    <property type="entry name" value="Bacteriophage_GH24"/>
</dbReference>
<dbReference type="Proteomes" id="UP000030518">
    <property type="component" value="Unassembled WGS sequence"/>
</dbReference>
<evidence type="ECO:0000256" key="6">
    <source>
        <dbReference type="RuleBase" id="RU003788"/>
    </source>
</evidence>
<dbReference type="eggNOG" id="COG3772">
    <property type="taxonomic scope" value="Bacteria"/>
</dbReference>
<dbReference type="PANTHER" id="PTHR38107:SF3">
    <property type="entry name" value="LYSOZYME RRRD-RELATED"/>
    <property type="match status" value="1"/>
</dbReference>
<name>A0A0A2X3S0_9GAMM</name>
<dbReference type="GO" id="GO:0016998">
    <property type="term" value="P:cell wall macromolecule catabolic process"/>
    <property type="evidence" value="ECO:0007669"/>
    <property type="project" value="InterPro"/>
</dbReference>
<keyword evidence="8" id="KW-1185">Reference proteome</keyword>
<keyword evidence="4 6" id="KW-0378">Hydrolase</keyword>
<dbReference type="PATRIC" id="fig|1300345.3.peg.985"/>
<protein>
    <recommendedName>
        <fullName evidence="6">Lysozyme</fullName>
        <ecNumber evidence="6">3.2.1.17</ecNumber>
    </recommendedName>
</protein>
<evidence type="ECO:0000313" key="7">
    <source>
        <dbReference type="EMBL" id="KGQ19909.1"/>
    </source>
</evidence>
<dbReference type="HAMAP" id="MF_04110">
    <property type="entry name" value="ENDOLYSIN_T4"/>
    <property type="match status" value="1"/>
</dbReference>
<sequence>MLLLAAGLIRPWEGVRYTPYVDPVGVLTVCYGSTKNVDPNRKYTKAECQARLDADMREADAAVRRCVAREMPDGVRAALISLTFNVGPKPVCVGSPGKFARAGDWPNTCKSLELYKYAGGRVYRGLVLRRADERRVCEQGLR</sequence>
<dbReference type="GO" id="GO:0003796">
    <property type="term" value="F:lysozyme activity"/>
    <property type="evidence" value="ECO:0007669"/>
    <property type="project" value="UniProtKB-EC"/>
</dbReference>